<reference evidence="10" key="1">
    <citation type="submission" date="2014-11" db="EMBL/GenBank/DDBJ databases">
        <authorList>
            <person name="Otto D Thomas"/>
            <person name="Naeem Raeece"/>
        </authorList>
    </citation>
    <scope>NUCLEOTIDE SEQUENCE</scope>
</reference>
<protein>
    <recommendedName>
        <fullName evidence="9">GOST seven transmembrane domain-containing protein</fullName>
    </recommendedName>
</protein>
<dbReference type="InterPro" id="IPR009637">
    <property type="entry name" value="GPR107/GPR108-like"/>
</dbReference>
<accession>A0A0G4G9G7</accession>
<evidence type="ECO:0000259" key="9">
    <source>
        <dbReference type="Pfam" id="PF06814"/>
    </source>
</evidence>
<dbReference type="InterPro" id="IPR053937">
    <property type="entry name" value="GOST_TM"/>
</dbReference>
<feature type="transmembrane region" description="Helical" evidence="7">
    <location>
        <begin position="305"/>
        <end position="327"/>
    </location>
</feature>
<dbReference type="PANTHER" id="PTHR21229:SF1">
    <property type="entry name" value="GH17801P"/>
    <property type="match status" value="1"/>
</dbReference>
<comment type="subcellular location">
    <subcellularLocation>
        <location evidence="1">Membrane</location>
        <topology evidence="1">Multi-pass membrane protein</topology>
    </subcellularLocation>
</comment>
<name>A0A0G4G9G7_9ALVE</name>
<feature type="domain" description="GOST seven transmembrane" evidence="9">
    <location>
        <begin position="196"/>
        <end position="441"/>
    </location>
</feature>
<keyword evidence="3 8" id="KW-0732">Signal</keyword>
<gene>
    <name evidence="10" type="ORF">Cvel_20850</name>
</gene>
<sequence length="548" mass="60850">MMKTVAYLLLLFSCLWFCTAEIFEFDHFDVAPGKTLTPISVFYVYANDQIDAVPAELVPDDSATAKKKKHATVTFGDMRFTNSQRSNAAVEIVLYHAEDFRNDVTRDRFCCTARNEEEGCHAPMTLQKKLGSAHATGHLDPDTATGETTHHDEQKLKKTGPYILWVSHCDDAKGLSFSGTVMVKSIYGYLPGDMYPKLGFYGWLALAYLALAAVWLVLSFVHMRELTLIQNWISACLVLGLFESLTWYSLYVHWNSTGKRPIVFLGIALVFSVTKNAAAFFLVLLAVLGLGIIRPTLDPVTWKKAQALFGAYIIAHTAWEMATHFFHDKALSFFSVLFVLLPASIVNALIFFWIFTALDTLLERLEERKQTEKLRVFRFLFWILAASVGVACLAVVALFYVTRMPHQETWKYMWLFTDGLFESIFWCVLVAICLLWIPNKHAQLYVYSAVAKIDIEGLGATTIGKSAQAADKDGDGGAETGRTLADSATGGGDGQVGEHSSRGAVRQMGEVEAWREELDLDDDDNDDDDFSSGPGGSRGGAVNAHKTA</sequence>
<dbReference type="EMBL" id="CDMZ01001005">
    <property type="protein sequence ID" value="CEM25501.1"/>
    <property type="molecule type" value="Genomic_DNA"/>
</dbReference>
<evidence type="ECO:0000313" key="10">
    <source>
        <dbReference type="EMBL" id="CEM25501.1"/>
    </source>
</evidence>
<organism evidence="10">
    <name type="scientific">Chromera velia CCMP2878</name>
    <dbReference type="NCBI Taxonomy" id="1169474"/>
    <lineage>
        <taxon>Eukaryota</taxon>
        <taxon>Sar</taxon>
        <taxon>Alveolata</taxon>
        <taxon>Colpodellida</taxon>
        <taxon>Chromeraceae</taxon>
        <taxon>Chromera</taxon>
    </lineage>
</organism>
<evidence type="ECO:0000256" key="2">
    <source>
        <dbReference type="ARBA" id="ARBA00022692"/>
    </source>
</evidence>
<dbReference type="PANTHER" id="PTHR21229">
    <property type="entry name" value="LUNG SEVEN TRANSMEMBRANE RECEPTOR"/>
    <property type="match status" value="1"/>
</dbReference>
<evidence type="ECO:0000256" key="1">
    <source>
        <dbReference type="ARBA" id="ARBA00004141"/>
    </source>
</evidence>
<dbReference type="GO" id="GO:0005794">
    <property type="term" value="C:Golgi apparatus"/>
    <property type="evidence" value="ECO:0007669"/>
    <property type="project" value="TreeGrafter"/>
</dbReference>
<dbReference type="Pfam" id="PF06814">
    <property type="entry name" value="GOST_TM"/>
    <property type="match status" value="1"/>
</dbReference>
<dbReference type="VEuPathDB" id="CryptoDB:Cvel_20850"/>
<evidence type="ECO:0000256" key="4">
    <source>
        <dbReference type="ARBA" id="ARBA00022989"/>
    </source>
</evidence>
<keyword evidence="2 7" id="KW-0812">Transmembrane</keyword>
<feature type="transmembrane region" description="Helical" evidence="7">
    <location>
        <begin position="200"/>
        <end position="220"/>
    </location>
</feature>
<evidence type="ECO:0000256" key="3">
    <source>
        <dbReference type="ARBA" id="ARBA00022729"/>
    </source>
</evidence>
<feature type="transmembrane region" description="Helical" evidence="7">
    <location>
        <begin position="413"/>
        <end position="437"/>
    </location>
</feature>
<feature type="transmembrane region" description="Helical" evidence="7">
    <location>
        <begin position="262"/>
        <end position="293"/>
    </location>
</feature>
<feature type="transmembrane region" description="Helical" evidence="7">
    <location>
        <begin position="379"/>
        <end position="401"/>
    </location>
</feature>
<evidence type="ECO:0000256" key="7">
    <source>
        <dbReference type="SAM" id="Phobius"/>
    </source>
</evidence>
<feature type="transmembrane region" description="Helical" evidence="7">
    <location>
        <begin position="333"/>
        <end position="358"/>
    </location>
</feature>
<keyword evidence="5 7" id="KW-0472">Membrane</keyword>
<proteinExistence type="predicted"/>
<evidence type="ECO:0000256" key="6">
    <source>
        <dbReference type="SAM" id="MobiDB-lite"/>
    </source>
</evidence>
<feature type="chain" id="PRO_5005190370" description="GOST seven transmembrane domain-containing protein" evidence="8">
    <location>
        <begin position="21"/>
        <end position="548"/>
    </location>
</feature>
<feature type="signal peptide" evidence="8">
    <location>
        <begin position="1"/>
        <end position="20"/>
    </location>
</feature>
<dbReference type="GO" id="GO:0016020">
    <property type="term" value="C:membrane"/>
    <property type="evidence" value="ECO:0007669"/>
    <property type="project" value="UniProtKB-SubCell"/>
</dbReference>
<dbReference type="AlphaFoldDB" id="A0A0G4G9G7"/>
<evidence type="ECO:0000256" key="5">
    <source>
        <dbReference type="ARBA" id="ARBA00023136"/>
    </source>
</evidence>
<feature type="compositionally biased region" description="Acidic residues" evidence="6">
    <location>
        <begin position="518"/>
        <end position="530"/>
    </location>
</feature>
<feature type="region of interest" description="Disordered" evidence="6">
    <location>
        <begin position="466"/>
        <end position="548"/>
    </location>
</feature>
<evidence type="ECO:0000256" key="8">
    <source>
        <dbReference type="SAM" id="SignalP"/>
    </source>
</evidence>
<feature type="transmembrane region" description="Helical" evidence="7">
    <location>
        <begin position="232"/>
        <end position="250"/>
    </location>
</feature>
<keyword evidence="4 7" id="KW-1133">Transmembrane helix</keyword>
<dbReference type="PhylomeDB" id="A0A0G4G9G7"/>